<feature type="compositionally biased region" description="Basic and acidic residues" evidence="1">
    <location>
        <begin position="8"/>
        <end position="17"/>
    </location>
</feature>
<dbReference type="Proteomes" id="UP001287445">
    <property type="component" value="Unassembled WGS sequence"/>
</dbReference>
<feature type="region of interest" description="Disordered" evidence="1">
    <location>
        <begin position="1"/>
        <end position="26"/>
    </location>
</feature>
<protein>
    <recommendedName>
        <fullName evidence="4">DUF2116 family Zn-ribbon domain-containing protein</fullName>
    </recommendedName>
</protein>
<dbReference type="EMBL" id="JAWWMZ010000010">
    <property type="protein sequence ID" value="MDX4956275.1"/>
    <property type="molecule type" value="Genomic_DNA"/>
</dbReference>
<reference evidence="2" key="1">
    <citation type="submission" date="2023-11" db="EMBL/GenBank/DDBJ databases">
        <title>Identification and selenium tolerance of Delftia acidovorans R3-25.</title>
        <authorList>
            <person name="Zhang S."/>
            <person name="Liu Y."/>
            <person name="Guo Y."/>
        </authorList>
    </citation>
    <scope>NUCLEOTIDE SEQUENCE</scope>
    <source>
        <strain evidence="2">R3-25</strain>
    </source>
</reference>
<dbReference type="AlphaFoldDB" id="A0AAJ2R5Z4"/>
<name>A0AAJ2R5Z4_DELAC</name>
<dbReference type="GeneID" id="24115183"/>
<evidence type="ECO:0000256" key="1">
    <source>
        <dbReference type="SAM" id="MobiDB-lite"/>
    </source>
</evidence>
<proteinExistence type="predicted"/>
<organism evidence="2 3">
    <name type="scientific">Delftia acidovorans</name>
    <name type="common">Pseudomonas acidovorans</name>
    <name type="synonym">Comamonas acidovorans</name>
    <dbReference type="NCBI Taxonomy" id="80866"/>
    <lineage>
        <taxon>Bacteria</taxon>
        <taxon>Pseudomonadati</taxon>
        <taxon>Pseudomonadota</taxon>
        <taxon>Betaproteobacteria</taxon>
        <taxon>Burkholderiales</taxon>
        <taxon>Comamonadaceae</taxon>
        <taxon>Delftia</taxon>
    </lineage>
</organism>
<sequence length="68" mass="7423">MADEADITADREEREAPMRLAASRRNPGPAANGLCHWCDEPVASGLRFCDADCRDDHARAQRAKGVAQ</sequence>
<evidence type="ECO:0000313" key="2">
    <source>
        <dbReference type="EMBL" id="MDX4956275.1"/>
    </source>
</evidence>
<dbReference type="RefSeq" id="WP_012205240.1">
    <property type="nucleotide sequence ID" value="NZ_CP065695.1"/>
</dbReference>
<gene>
    <name evidence="2" type="ORF">SGN30_22905</name>
</gene>
<accession>A0AAJ2R5Z4</accession>
<evidence type="ECO:0000313" key="3">
    <source>
        <dbReference type="Proteomes" id="UP001287445"/>
    </source>
</evidence>
<evidence type="ECO:0008006" key="4">
    <source>
        <dbReference type="Google" id="ProtNLM"/>
    </source>
</evidence>
<comment type="caution">
    <text evidence="2">The sequence shown here is derived from an EMBL/GenBank/DDBJ whole genome shotgun (WGS) entry which is preliminary data.</text>
</comment>